<keyword evidence="14" id="KW-1185">Reference proteome</keyword>
<dbReference type="PANTHER" id="PTHR43612">
    <property type="entry name" value="TRIFUNCTIONAL ENZYME SUBUNIT ALPHA"/>
    <property type="match status" value="1"/>
</dbReference>
<dbReference type="GO" id="GO:0006635">
    <property type="term" value="P:fatty acid beta-oxidation"/>
    <property type="evidence" value="ECO:0007669"/>
    <property type="project" value="UniProtKB-UniPathway"/>
</dbReference>
<dbReference type="Proteomes" id="UP000001364">
    <property type="component" value="Chromosome"/>
</dbReference>
<dbReference type="EMBL" id="CP001340">
    <property type="protein sequence ID" value="ACL93541.1"/>
    <property type="molecule type" value="Genomic_DNA"/>
</dbReference>
<dbReference type="UniPathway" id="UPA00659"/>
<dbReference type="InterPro" id="IPR050136">
    <property type="entry name" value="FA_oxidation_alpha_subunit"/>
</dbReference>
<dbReference type="GO" id="GO:0016509">
    <property type="term" value="F:long-chain (3S)-3-hydroxyacyl-CoA dehydrogenase (NAD+) activity"/>
    <property type="evidence" value="ECO:0007669"/>
    <property type="project" value="TreeGrafter"/>
</dbReference>
<evidence type="ECO:0000256" key="4">
    <source>
        <dbReference type="ARBA" id="ARBA00022963"/>
    </source>
</evidence>
<comment type="similarity">
    <text evidence="2">In the central section; belongs to the 3-hydroxyacyl-CoA dehydrogenase family.</text>
</comment>
<dbReference type="GO" id="GO:0004300">
    <property type="term" value="F:enoyl-CoA hydratase activity"/>
    <property type="evidence" value="ECO:0007669"/>
    <property type="project" value="UniProtKB-EC"/>
</dbReference>
<evidence type="ECO:0000313" key="14">
    <source>
        <dbReference type="Proteomes" id="UP000001364"/>
    </source>
</evidence>
<reference evidence="13 14" key="1">
    <citation type="journal article" date="2010" name="J. Bacteriol.">
        <title>The genetic basis of laboratory adaptation in Caulobacter crescentus.</title>
        <authorList>
            <person name="Marks M.E."/>
            <person name="Castro-Rojas C.M."/>
            <person name="Teiling C."/>
            <person name="Du L."/>
            <person name="Kapatral V."/>
            <person name="Walunas T.L."/>
            <person name="Crosson S."/>
        </authorList>
    </citation>
    <scope>NUCLEOTIDE SEQUENCE [LARGE SCALE GENOMIC DNA]</scope>
    <source>
        <strain evidence="14">NA1000 / CB15N</strain>
    </source>
</reference>
<dbReference type="Gene3D" id="3.40.50.720">
    <property type="entry name" value="NAD(P)-binding Rossmann-like Domain"/>
    <property type="match status" value="1"/>
</dbReference>
<evidence type="ECO:0000256" key="2">
    <source>
        <dbReference type="ARBA" id="ARBA00007005"/>
    </source>
</evidence>
<dbReference type="EC" id="4.2.1.17" evidence="13"/>
<keyword evidence="3" id="KW-0276">Fatty acid metabolism</keyword>
<dbReference type="AlphaFoldDB" id="A0A0H3C4F3"/>
<gene>
    <name evidence="13" type="ordered locus">CCNA_00074</name>
</gene>
<dbReference type="InterPro" id="IPR006108">
    <property type="entry name" value="3HC_DH_C"/>
</dbReference>
<keyword evidence="9" id="KW-0511">Multifunctional enzyme</keyword>
<dbReference type="FunFam" id="3.40.50.720:FF:000009">
    <property type="entry name" value="Fatty oxidation complex, alpha subunit"/>
    <property type="match status" value="1"/>
</dbReference>
<dbReference type="GeneID" id="7332165"/>
<evidence type="ECO:0000256" key="10">
    <source>
        <dbReference type="ARBA" id="ARBA00049556"/>
    </source>
</evidence>
<dbReference type="InterPro" id="IPR006176">
    <property type="entry name" value="3-OHacyl-CoA_DH_NAD-bd"/>
</dbReference>
<dbReference type="PATRIC" id="fig|565050.3.peg.74"/>
<dbReference type="PhylomeDB" id="A0A0H3C4F3"/>
<dbReference type="GO" id="GO:0070403">
    <property type="term" value="F:NAD+ binding"/>
    <property type="evidence" value="ECO:0007669"/>
    <property type="project" value="InterPro"/>
</dbReference>
<keyword evidence="5" id="KW-0560">Oxidoreductase</keyword>
<dbReference type="SUPFAM" id="SSF52096">
    <property type="entry name" value="ClpP/crotonase"/>
    <property type="match status" value="1"/>
</dbReference>
<dbReference type="SUPFAM" id="SSF51735">
    <property type="entry name" value="NAD(P)-binding Rossmann-fold domains"/>
    <property type="match status" value="1"/>
</dbReference>
<dbReference type="RefSeq" id="YP_002515449.1">
    <property type="nucleotide sequence ID" value="NC_011916.1"/>
</dbReference>
<dbReference type="InterPro" id="IPR008927">
    <property type="entry name" value="6-PGluconate_DH-like_C_sf"/>
</dbReference>
<dbReference type="Pfam" id="PF02737">
    <property type="entry name" value="3HCDH_N"/>
    <property type="match status" value="1"/>
</dbReference>
<evidence type="ECO:0000256" key="7">
    <source>
        <dbReference type="ARBA" id="ARBA00023098"/>
    </source>
</evidence>
<dbReference type="Pfam" id="PF00725">
    <property type="entry name" value="3HCDH"/>
    <property type="match status" value="1"/>
</dbReference>
<evidence type="ECO:0000256" key="6">
    <source>
        <dbReference type="ARBA" id="ARBA00023027"/>
    </source>
</evidence>
<feature type="domain" description="3-hydroxyacyl-CoA dehydrogenase NAD binding" evidence="12">
    <location>
        <begin position="325"/>
        <end position="503"/>
    </location>
</feature>
<dbReference type="InterPro" id="IPR029045">
    <property type="entry name" value="ClpP/crotonase-like_dom_sf"/>
</dbReference>
<evidence type="ECO:0000259" key="12">
    <source>
        <dbReference type="Pfam" id="PF02737"/>
    </source>
</evidence>
<evidence type="ECO:0000259" key="11">
    <source>
        <dbReference type="Pfam" id="PF00725"/>
    </source>
</evidence>
<protein>
    <submittedName>
        <fullName evidence="13">Multifunctional fatty acid oxidation complex subunit alpha FadJ</fullName>
        <ecNumber evidence="13">4.2.1.17</ecNumber>
    </submittedName>
</protein>
<dbReference type="OrthoDB" id="9771883at2"/>
<dbReference type="PANTHER" id="PTHR43612:SF3">
    <property type="entry name" value="TRIFUNCTIONAL ENZYME SUBUNIT ALPHA, MITOCHONDRIAL"/>
    <property type="match status" value="1"/>
</dbReference>
<dbReference type="HOGENOM" id="CLU_009834_15_3_5"/>
<keyword evidence="8 13" id="KW-0456">Lyase</keyword>
<comment type="pathway">
    <text evidence="1">Lipid metabolism; fatty acid beta-oxidation.</text>
</comment>
<dbReference type="Gene3D" id="3.90.226.10">
    <property type="entry name" value="2-enoyl-CoA Hydratase, Chain A, domain 1"/>
    <property type="match status" value="1"/>
</dbReference>
<keyword evidence="4" id="KW-0442">Lipid degradation</keyword>
<evidence type="ECO:0000256" key="5">
    <source>
        <dbReference type="ARBA" id="ARBA00023002"/>
    </source>
</evidence>
<dbReference type="InterPro" id="IPR001753">
    <property type="entry name" value="Enoyl-CoA_hydra/iso"/>
</dbReference>
<dbReference type="RefSeq" id="WP_012639873.1">
    <property type="nucleotide sequence ID" value="NC_011916.1"/>
</dbReference>
<comment type="catalytic activity">
    <reaction evidence="10">
        <text>a (3S)-3-hydroxyacyl-CoA + NAD(+) = a 3-oxoacyl-CoA + NADH + H(+)</text>
        <dbReference type="Rhea" id="RHEA:22432"/>
        <dbReference type="ChEBI" id="CHEBI:15378"/>
        <dbReference type="ChEBI" id="CHEBI:57318"/>
        <dbReference type="ChEBI" id="CHEBI:57540"/>
        <dbReference type="ChEBI" id="CHEBI:57945"/>
        <dbReference type="ChEBI" id="CHEBI:90726"/>
        <dbReference type="EC" id="1.1.1.35"/>
    </reaction>
</comment>
<dbReference type="Pfam" id="PF00378">
    <property type="entry name" value="ECH_1"/>
    <property type="match status" value="1"/>
</dbReference>
<dbReference type="CDD" id="cd06558">
    <property type="entry name" value="crotonase-like"/>
    <property type="match status" value="1"/>
</dbReference>
<accession>A0A0H3C4F3</accession>
<name>A0A0H3C4F3_CAUVN</name>
<dbReference type="KEGG" id="ccs:CCNA_00074"/>
<evidence type="ECO:0000313" key="13">
    <source>
        <dbReference type="EMBL" id="ACL93541.1"/>
    </source>
</evidence>
<evidence type="ECO:0000256" key="9">
    <source>
        <dbReference type="ARBA" id="ARBA00023268"/>
    </source>
</evidence>
<evidence type="ECO:0000256" key="3">
    <source>
        <dbReference type="ARBA" id="ARBA00022832"/>
    </source>
</evidence>
<proteinExistence type="inferred from homology"/>
<keyword evidence="7" id="KW-0443">Lipid metabolism</keyword>
<evidence type="ECO:0000256" key="8">
    <source>
        <dbReference type="ARBA" id="ARBA00023239"/>
    </source>
</evidence>
<dbReference type="SUPFAM" id="SSF48179">
    <property type="entry name" value="6-phosphogluconate dehydrogenase C-terminal domain-like"/>
    <property type="match status" value="2"/>
</dbReference>
<feature type="domain" description="3-hydroxyacyl-CoA dehydrogenase C-terminal" evidence="11">
    <location>
        <begin position="506"/>
        <end position="603"/>
    </location>
</feature>
<organism evidence="13 14">
    <name type="scientific">Caulobacter vibrioides (strain NA1000 / CB15N)</name>
    <name type="common">Caulobacter crescentus</name>
    <dbReference type="NCBI Taxonomy" id="565050"/>
    <lineage>
        <taxon>Bacteria</taxon>
        <taxon>Pseudomonadati</taxon>
        <taxon>Pseudomonadota</taxon>
        <taxon>Alphaproteobacteria</taxon>
        <taxon>Caulobacterales</taxon>
        <taxon>Caulobacteraceae</taxon>
        <taxon>Caulobacter</taxon>
    </lineage>
</organism>
<dbReference type="InterPro" id="IPR036291">
    <property type="entry name" value="NAD(P)-bd_dom_sf"/>
</dbReference>
<sequence>MENFKIEVDSDGVALVTFDVPGRSMNTLTASVIKEIGEIVERIKSDAEIKGVVITSGKTTGFCAGADLGELGGGGGMAGGAAGGEAALKAAFDAGFALNKAFRGLETCGKPVAAAINGLAMGGGLEIALACHYRVVADHPKIQLALPEAKVGLLPGAGGTQRLPRLMGVMAAAPYLLEGKSMKPAEALANKVVHEVVPVDQVVEAAKTWVKTKGDPVAPWDKKDFKLPGGGPYTPTGGQVFIMGNAMLRKQTYGNYPAQLNILKAVYEGTQVPFDAAIRIETRYFLKTMMSPQAKGMIRTLFLSLQELGKGSGRPADVPPSEAKKVAVLGAGMMGAGIAYVQAMAGIETVLIDQSQEAAEKGKGYAENLLKKAVSRGKMTQDKADAVLALITPTTDYAHVKGSDLVIEAVFESREIKADVTQKAEAQLAEDAIFGSNTSTLPITGLAKASVRPKNFIGIHFFSPVDKMGLVEIIMGEETSDEALAKSIDYVLKIKKTPIVVNDSRGFYTSRCFGTFVQEGLEMLADGIAPAIIDNVGRATGMPRGPLEMNDDVALDLGYKVTQQTKKDLGDKFEDRPFAPIIEKMVVELQRFGRKNGKGFYDYPETGPKTLWKGLSELAPVTIAEADQALIQEIRTRLLYRQAVEAARCFEEGVITDPREADVGAILGWGFAPWTGGPISLIDGVGAKAFVETCDQLAQKYGKRFAPPALLREMAEKGETFYGRFGAKAKAAA</sequence>
<keyword evidence="6" id="KW-0520">NAD</keyword>
<evidence type="ECO:0000256" key="1">
    <source>
        <dbReference type="ARBA" id="ARBA00005005"/>
    </source>
</evidence>
<dbReference type="Gene3D" id="1.10.1040.50">
    <property type="match status" value="1"/>
</dbReference>